<name>A0A4P6XRA1_9ASCO</name>
<keyword evidence="2" id="KW-1185">Reference proteome</keyword>
<dbReference type="Proteomes" id="UP000292447">
    <property type="component" value="Chromosome III"/>
</dbReference>
<accession>A0A4P6XRA1</accession>
<proteinExistence type="predicted"/>
<dbReference type="EMBL" id="CP034458">
    <property type="protein sequence ID" value="QBM88856.1"/>
    <property type="molecule type" value="Genomic_DNA"/>
</dbReference>
<dbReference type="AlphaFoldDB" id="A0A4P6XRA1"/>
<reference evidence="2" key="1">
    <citation type="submission" date="2019-03" db="EMBL/GenBank/DDBJ databases">
        <title>Snf2 controls pulcherriminic acid biosynthesis and connects pigmentation and antifungal activity of the yeast Metschnikowia pulcherrima.</title>
        <authorList>
            <person name="Gore-Lloyd D."/>
            <person name="Sumann I."/>
            <person name="Brachmann A.O."/>
            <person name="Schneeberger K."/>
            <person name="Ortiz-Merino R.A."/>
            <person name="Moreno-Beltran M."/>
            <person name="Schlaefli M."/>
            <person name="Kirner P."/>
            <person name="Santos Kron A."/>
            <person name="Wolfe K.H."/>
            <person name="Piel J."/>
            <person name="Ahrens C.H."/>
            <person name="Henk D."/>
            <person name="Freimoser F.M."/>
        </authorList>
    </citation>
    <scope>NUCLEOTIDE SEQUENCE [LARGE SCALE GENOMIC DNA]</scope>
    <source>
        <strain evidence="2">APC 1.2</strain>
    </source>
</reference>
<protein>
    <submittedName>
        <fullName evidence="1">Uncharacterized protein</fullName>
    </submittedName>
</protein>
<organism evidence="1 2">
    <name type="scientific">Metschnikowia aff. pulcherrima</name>
    <dbReference type="NCBI Taxonomy" id="2163413"/>
    <lineage>
        <taxon>Eukaryota</taxon>
        <taxon>Fungi</taxon>
        <taxon>Dikarya</taxon>
        <taxon>Ascomycota</taxon>
        <taxon>Saccharomycotina</taxon>
        <taxon>Pichiomycetes</taxon>
        <taxon>Metschnikowiaceae</taxon>
        <taxon>Metschnikowia</taxon>
    </lineage>
</organism>
<gene>
    <name evidence="1" type="ORF">METSCH_C08370</name>
</gene>
<evidence type="ECO:0000313" key="1">
    <source>
        <dbReference type="EMBL" id="QBM88856.1"/>
    </source>
</evidence>
<evidence type="ECO:0000313" key="2">
    <source>
        <dbReference type="Proteomes" id="UP000292447"/>
    </source>
</evidence>
<sequence length="486" mass="54879">MLRSLQTTHCFRGIRWNSILASLANDVRMKKPLGRVELGNVLEKESFSASEINHLHEILKQGAEHEIANDVLCHGLPHDFSLYFTAIKKDDLTWADRTLEALIQHNPGRAFSLMELFNRHKGESVSDSVRLVVVSKLLLGEKSEVADSEFVPSDASIVKAISLLNEMSDLLACKNSLEILIEVLVRKNALPVLSLLKLDGLYSWLYSSMLAGEKDREVFLPLSQLIFTHDPTLLSTKDLSKILAMGGTVKDVTLSTLDNFALDEEPLNSKDYFKSVLHYVEQNQLDLDKKNPEALLLRIQLMETYGIDVGDVDLALRKFHEYQSHEKFGLELVQAKLVKAFCYQSFKQENETYKKIAETLLNPEGLAVATVAQLILCTSRFSSEGLLELYNEYINQVSKNINEATGRSPTGVLTESLMVASLYDNDREFAQLLLEKAISNNFLNDEHEIARIKKVFKAYGEAFVEDSWEAARPIFGQYVLECIKKL</sequence>